<dbReference type="RefSeq" id="WP_062952150.1">
    <property type="nucleotide sequence ID" value="NZ_CP136684.1"/>
</dbReference>
<accession>A0A154L5I0</accession>
<dbReference type="OrthoDB" id="7359604at2"/>
<evidence type="ECO:0000313" key="1">
    <source>
        <dbReference type="EMBL" id="KZB64174.1"/>
    </source>
</evidence>
<name>A0A154L5I0_9PROT</name>
<dbReference type="EMBL" id="LPVY01000013">
    <property type="protein sequence ID" value="KZB64174.1"/>
    <property type="molecule type" value="Genomic_DNA"/>
</dbReference>
<protein>
    <submittedName>
        <fullName evidence="1">Uncharacterized protein</fullName>
    </submittedName>
</protein>
<gene>
    <name evidence="1" type="ORF">AUP42_20580</name>
</gene>
<organism evidence="1 2">
    <name type="scientific">Thalassospira lucentensis</name>
    <dbReference type="NCBI Taxonomy" id="168935"/>
    <lineage>
        <taxon>Bacteria</taxon>
        <taxon>Pseudomonadati</taxon>
        <taxon>Pseudomonadota</taxon>
        <taxon>Alphaproteobacteria</taxon>
        <taxon>Rhodospirillales</taxon>
        <taxon>Thalassospiraceae</taxon>
        <taxon>Thalassospira</taxon>
    </lineage>
</organism>
<proteinExistence type="predicted"/>
<dbReference type="Proteomes" id="UP000076335">
    <property type="component" value="Unassembled WGS sequence"/>
</dbReference>
<evidence type="ECO:0000313" key="2">
    <source>
        <dbReference type="Proteomes" id="UP000076335"/>
    </source>
</evidence>
<dbReference type="AlphaFoldDB" id="A0A154L5I0"/>
<sequence length="113" mass="12866">MTQDAGRSKSRFMMAMEHVLREVNHEVISPAIPDMSVDTALPLIINVAKLRADYLKYAFKLSADRKDNHPTAEELAKLKHLRESYQEMLAAARELEHCIDRGYIDLPVGDKKS</sequence>
<comment type="caution">
    <text evidence="1">The sequence shown here is derived from an EMBL/GenBank/DDBJ whole genome shotgun (WGS) entry which is preliminary data.</text>
</comment>
<reference evidence="1 2" key="1">
    <citation type="submission" date="2015-12" db="EMBL/GenBank/DDBJ databases">
        <title>Genome sequence of Thalassospira lucentensis MCCC 1A02072.</title>
        <authorList>
            <person name="Lu L."/>
            <person name="Lai Q."/>
            <person name="Shao Z."/>
            <person name="Qian P."/>
        </authorList>
    </citation>
    <scope>NUCLEOTIDE SEQUENCE [LARGE SCALE GENOMIC DNA]</scope>
    <source>
        <strain evidence="1 2">MCCC 1A02072</strain>
    </source>
</reference>